<protein>
    <recommendedName>
        <fullName evidence="1">DUF4123 domain-containing protein</fullName>
    </recommendedName>
</protein>
<comment type="caution">
    <text evidence="2">The sequence shown here is derived from an EMBL/GenBank/DDBJ whole genome shotgun (WGS) entry which is preliminary data.</text>
</comment>
<evidence type="ECO:0000313" key="2">
    <source>
        <dbReference type="EMBL" id="GGJ00350.1"/>
    </source>
</evidence>
<name>A0ABQ2CQH6_9GAMM</name>
<sequence length="287" mass="32475">MSALTRIAEPAVNWLAEQQHAGRDLFLMIDRLAEPDPIPELFNADVMDEYVNLYSGTEWDELADIGPWLIKVSAQHSVALSHLWEAPERNWGWLASASGLSLMDLANHWRERLLIEGPSGKALYRFQDNRVIAHHLSALSVTQIPLLLGPLESALCWAGDAWLITENAAPAHHAAAQGQPWLDVPEPPEVARNIQHKNAYDWLWAQHPQATTRLASARPLMEWLDSQLETANEWGWGQSEQLEFLLTHQLDSDLAQSGFWTGREGETPDQHYQRCRQAVVDLLRHTS</sequence>
<evidence type="ECO:0000313" key="3">
    <source>
        <dbReference type="Proteomes" id="UP000633263"/>
    </source>
</evidence>
<reference evidence="3" key="1">
    <citation type="journal article" date="2019" name="Int. J. Syst. Evol. Microbiol.">
        <title>The Global Catalogue of Microorganisms (GCM) 10K type strain sequencing project: providing services to taxonomists for standard genome sequencing and annotation.</title>
        <authorList>
            <consortium name="The Broad Institute Genomics Platform"/>
            <consortium name="The Broad Institute Genome Sequencing Center for Infectious Disease"/>
            <person name="Wu L."/>
            <person name="Ma J."/>
        </authorList>
    </citation>
    <scope>NUCLEOTIDE SEQUENCE [LARGE SCALE GENOMIC DNA]</scope>
    <source>
        <strain evidence="3">JCM 11590</strain>
    </source>
</reference>
<accession>A0ABQ2CQH6</accession>
<dbReference type="InterPro" id="IPR025391">
    <property type="entry name" value="DUF4123"/>
</dbReference>
<evidence type="ECO:0000259" key="1">
    <source>
        <dbReference type="Pfam" id="PF13503"/>
    </source>
</evidence>
<keyword evidence="3" id="KW-1185">Reference proteome</keyword>
<dbReference type="Proteomes" id="UP000633263">
    <property type="component" value="Unassembled WGS sequence"/>
</dbReference>
<proteinExistence type="predicted"/>
<gene>
    <name evidence="2" type="ORF">GCM10009083_16390</name>
</gene>
<dbReference type="Pfam" id="PF13503">
    <property type="entry name" value="DUF4123"/>
    <property type="match status" value="1"/>
</dbReference>
<feature type="domain" description="DUF4123" evidence="1">
    <location>
        <begin position="25"/>
        <end position="143"/>
    </location>
</feature>
<dbReference type="EMBL" id="BMNN01000003">
    <property type="protein sequence ID" value="GGJ00350.1"/>
    <property type="molecule type" value="Genomic_DNA"/>
</dbReference>
<dbReference type="RefSeq" id="WP_188636148.1">
    <property type="nucleotide sequence ID" value="NZ_BMNN01000003.1"/>
</dbReference>
<organism evidence="2 3">
    <name type="scientific">Halopseudomonas pertucinogena</name>
    <dbReference type="NCBI Taxonomy" id="86175"/>
    <lineage>
        <taxon>Bacteria</taxon>
        <taxon>Pseudomonadati</taxon>
        <taxon>Pseudomonadota</taxon>
        <taxon>Gammaproteobacteria</taxon>
        <taxon>Pseudomonadales</taxon>
        <taxon>Pseudomonadaceae</taxon>
        <taxon>Halopseudomonas</taxon>
    </lineage>
</organism>